<evidence type="ECO:0000256" key="2">
    <source>
        <dbReference type="ARBA" id="ARBA00009773"/>
    </source>
</evidence>
<dbReference type="PANTHER" id="PTHR21716">
    <property type="entry name" value="TRANSMEMBRANE PROTEIN"/>
    <property type="match status" value="1"/>
</dbReference>
<dbReference type="EMBL" id="DPPF01000194">
    <property type="protein sequence ID" value="HCW93850.1"/>
    <property type="molecule type" value="Genomic_DNA"/>
</dbReference>
<organism evidence="9 10">
    <name type="scientific">Flexistipes sinusarabici</name>
    <dbReference type="NCBI Taxonomy" id="2352"/>
    <lineage>
        <taxon>Bacteria</taxon>
        <taxon>Pseudomonadati</taxon>
        <taxon>Deferribacterota</taxon>
        <taxon>Deferribacteres</taxon>
        <taxon>Deferribacterales</taxon>
        <taxon>Flexistipitaceae</taxon>
        <taxon>Flexistipes</taxon>
    </lineage>
</organism>
<accession>A0A3D5QDX8</accession>
<feature type="transmembrane region" description="Helical" evidence="8">
    <location>
        <begin position="237"/>
        <end position="263"/>
    </location>
</feature>
<evidence type="ECO:0000256" key="5">
    <source>
        <dbReference type="ARBA" id="ARBA00022692"/>
    </source>
</evidence>
<sequence>MKLVNIQLDLKNVLIILGSLLLIFLIFKIQGILAPFAISFFIAYLLDPLVDKMEQYRIGRSFAILLIFLLVGGIISVLLIFLLPVIYREIAFLIDKLPHYFGQLVELIQKYTHSDGLELTYQEVVNFLKGKAGKISSMFFQTFASVYSSVSGFVGQIVSYSLVPILIFYFLRDFDRLMAKGLDLAEQKFSFDIKPHAKEFNSILSRYFRGQLAVSLILAVLYTTALLISGIKGAVGIGVISGILSIVPYLGFIIGFVTSLIAAYFQYFDLWHPLYVVIGFTIVQFLESNFITPKLVGGSLGLHPTAVIFSLILGGYLLGIAGMIISLPVAAFIKVVLMNYFYSPGDAVRRDE</sequence>
<comment type="similarity">
    <text evidence="2">Belongs to the autoinducer-2 exporter (AI-2E) (TC 2.A.86) family.</text>
</comment>
<feature type="transmembrane region" description="Helical" evidence="8">
    <location>
        <begin position="62"/>
        <end position="87"/>
    </location>
</feature>
<evidence type="ECO:0000256" key="6">
    <source>
        <dbReference type="ARBA" id="ARBA00022989"/>
    </source>
</evidence>
<gene>
    <name evidence="9" type="ORF">DHM44_09230</name>
</gene>
<keyword evidence="7 8" id="KW-0472">Membrane</keyword>
<keyword evidence="4" id="KW-1003">Cell membrane</keyword>
<evidence type="ECO:0000256" key="4">
    <source>
        <dbReference type="ARBA" id="ARBA00022475"/>
    </source>
</evidence>
<dbReference type="RefSeq" id="WP_273265209.1">
    <property type="nucleotide sequence ID" value="NZ_JAAZVV010000015.1"/>
</dbReference>
<dbReference type="AlphaFoldDB" id="A0A3D5QDX8"/>
<dbReference type="PANTHER" id="PTHR21716:SF53">
    <property type="entry name" value="PERMEASE PERM-RELATED"/>
    <property type="match status" value="1"/>
</dbReference>
<feature type="transmembrane region" description="Helical" evidence="8">
    <location>
        <begin position="306"/>
        <end position="333"/>
    </location>
</feature>
<evidence type="ECO:0000256" key="3">
    <source>
        <dbReference type="ARBA" id="ARBA00022448"/>
    </source>
</evidence>
<evidence type="ECO:0000256" key="7">
    <source>
        <dbReference type="ARBA" id="ARBA00023136"/>
    </source>
</evidence>
<keyword evidence="5 8" id="KW-0812">Transmembrane</keyword>
<proteinExistence type="inferred from homology"/>
<comment type="caution">
    <text evidence="9">The sequence shown here is derived from an EMBL/GenBank/DDBJ whole genome shotgun (WGS) entry which is preliminary data.</text>
</comment>
<name>A0A3D5QDX8_FLESI</name>
<protein>
    <submittedName>
        <fullName evidence="9">AI-2E family transporter</fullName>
    </submittedName>
</protein>
<feature type="transmembrane region" description="Helical" evidence="8">
    <location>
        <begin position="33"/>
        <end position="50"/>
    </location>
</feature>
<dbReference type="Pfam" id="PF01594">
    <property type="entry name" value="AI-2E_transport"/>
    <property type="match status" value="1"/>
</dbReference>
<evidence type="ECO:0000256" key="8">
    <source>
        <dbReference type="SAM" id="Phobius"/>
    </source>
</evidence>
<reference evidence="9 10" key="1">
    <citation type="journal article" date="2018" name="Nat. Biotechnol.">
        <title>A standardized bacterial taxonomy based on genome phylogeny substantially revises the tree of life.</title>
        <authorList>
            <person name="Parks D.H."/>
            <person name="Chuvochina M."/>
            <person name="Waite D.W."/>
            <person name="Rinke C."/>
            <person name="Skarshewski A."/>
            <person name="Chaumeil P.A."/>
            <person name="Hugenholtz P."/>
        </authorList>
    </citation>
    <scope>NUCLEOTIDE SEQUENCE [LARGE SCALE GENOMIC DNA]</scope>
    <source>
        <strain evidence="9">UBA8672</strain>
    </source>
</reference>
<feature type="transmembrane region" description="Helical" evidence="8">
    <location>
        <begin position="212"/>
        <end position="231"/>
    </location>
</feature>
<dbReference type="GO" id="GO:0005886">
    <property type="term" value="C:plasma membrane"/>
    <property type="evidence" value="ECO:0007669"/>
    <property type="project" value="UniProtKB-SubCell"/>
</dbReference>
<dbReference type="InterPro" id="IPR002549">
    <property type="entry name" value="AI-2E-like"/>
</dbReference>
<evidence type="ECO:0000313" key="9">
    <source>
        <dbReference type="EMBL" id="HCW93850.1"/>
    </source>
</evidence>
<keyword evidence="3" id="KW-0813">Transport</keyword>
<dbReference type="GO" id="GO:0055085">
    <property type="term" value="P:transmembrane transport"/>
    <property type="evidence" value="ECO:0007669"/>
    <property type="project" value="TreeGrafter"/>
</dbReference>
<dbReference type="Proteomes" id="UP000262325">
    <property type="component" value="Unassembled WGS sequence"/>
</dbReference>
<feature type="transmembrane region" description="Helical" evidence="8">
    <location>
        <begin position="270"/>
        <end position="286"/>
    </location>
</feature>
<evidence type="ECO:0000256" key="1">
    <source>
        <dbReference type="ARBA" id="ARBA00004651"/>
    </source>
</evidence>
<evidence type="ECO:0000313" key="10">
    <source>
        <dbReference type="Proteomes" id="UP000262325"/>
    </source>
</evidence>
<feature type="transmembrane region" description="Helical" evidence="8">
    <location>
        <begin position="146"/>
        <end position="171"/>
    </location>
</feature>
<comment type="subcellular location">
    <subcellularLocation>
        <location evidence="1">Cell membrane</location>
        <topology evidence="1">Multi-pass membrane protein</topology>
    </subcellularLocation>
</comment>
<keyword evidence="6 8" id="KW-1133">Transmembrane helix</keyword>